<reference evidence="2" key="1">
    <citation type="submission" date="2020-02" db="EMBL/GenBank/DDBJ databases">
        <authorList>
            <person name="Meier V. D."/>
        </authorList>
    </citation>
    <scope>NUCLEOTIDE SEQUENCE</scope>
    <source>
        <strain evidence="2">AVDCRST_MAG02</strain>
    </source>
</reference>
<accession>A0A6J4RDR5</accession>
<dbReference type="AlphaFoldDB" id="A0A6J4RDR5"/>
<protein>
    <submittedName>
        <fullName evidence="2">Uncharacterized protein</fullName>
    </submittedName>
</protein>
<evidence type="ECO:0000313" key="2">
    <source>
        <dbReference type="EMBL" id="CAA9471180.1"/>
    </source>
</evidence>
<gene>
    <name evidence="2" type="ORF">AVDCRST_MAG02-3737</name>
</gene>
<evidence type="ECO:0000256" key="1">
    <source>
        <dbReference type="SAM" id="MobiDB-lite"/>
    </source>
</evidence>
<dbReference type="EMBL" id="CADCVH010000105">
    <property type="protein sequence ID" value="CAA9471180.1"/>
    <property type="molecule type" value="Genomic_DNA"/>
</dbReference>
<sequence length="91" mass="9369">MSRLLSEQVGAMGDWGVFEAVTVGGTPVGTAGPRFVGYAIPIGGQLPGIPAYARRVAAAVEKESRGAASIRHARRTGPGRRAVPLMGKSPI</sequence>
<proteinExistence type="predicted"/>
<feature type="region of interest" description="Disordered" evidence="1">
    <location>
        <begin position="65"/>
        <end position="91"/>
    </location>
</feature>
<name>A0A6J4RDR5_9ACTN</name>
<organism evidence="2">
    <name type="scientific">uncultured Rubrobacteraceae bacterium</name>
    <dbReference type="NCBI Taxonomy" id="349277"/>
    <lineage>
        <taxon>Bacteria</taxon>
        <taxon>Bacillati</taxon>
        <taxon>Actinomycetota</taxon>
        <taxon>Rubrobacteria</taxon>
        <taxon>Rubrobacterales</taxon>
        <taxon>Rubrobacteraceae</taxon>
        <taxon>environmental samples</taxon>
    </lineage>
</organism>